<name>A0A4C1XKT9_EUMVA</name>
<proteinExistence type="predicted"/>
<dbReference type="AlphaFoldDB" id="A0A4C1XKT9"/>
<dbReference type="Proteomes" id="UP000299102">
    <property type="component" value="Unassembled WGS sequence"/>
</dbReference>
<evidence type="ECO:0000313" key="3">
    <source>
        <dbReference type="Proteomes" id="UP000299102"/>
    </source>
</evidence>
<organism evidence="2 3">
    <name type="scientific">Eumeta variegata</name>
    <name type="common">Bagworm moth</name>
    <name type="synonym">Eumeta japonica</name>
    <dbReference type="NCBI Taxonomy" id="151549"/>
    <lineage>
        <taxon>Eukaryota</taxon>
        <taxon>Metazoa</taxon>
        <taxon>Ecdysozoa</taxon>
        <taxon>Arthropoda</taxon>
        <taxon>Hexapoda</taxon>
        <taxon>Insecta</taxon>
        <taxon>Pterygota</taxon>
        <taxon>Neoptera</taxon>
        <taxon>Endopterygota</taxon>
        <taxon>Lepidoptera</taxon>
        <taxon>Glossata</taxon>
        <taxon>Ditrysia</taxon>
        <taxon>Tineoidea</taxon>
        <taxon>Psychidae</taxon>
        <taxon>Oiketicinae</taxon>
        <taxon>Eumeta</taxon>
    </lineage>
</organism>
<evidence type="ECO:0000256" key="1">
    <source>
        <dbReference type="SAM" id="MobiDB-lite"/>
    </source>
</evidence>
<dbReference type="EMBL" id="BGZK01000852">
    <property type="protein sequence ID" value="GBP62899.1"/>
    <property type="molecule type" value="Genomic_DNA"/>
</dbReference>
<comment type="caution">
    <text evidence="2">The sequence shown here is derived from an EMBL/GenBank/DDBJ whole genome shotgun (WGS) entry which is preliminary data.</text>
</comment>
<sequence>MFTAASNKRWNTGFHGLRDKKAYDSPETSNPPRRKSDCVRPVEDDRSRLLSGDRRCLARGARIGDAGVELRPINHIHVEGTR</sequence>
<reference evidence="2 3" key="1">
    <citation type="journal article" date="2019" name="Commun. Biol.">
        <title>The bagworm genome reveals a unique fibroin gene that provides high tensile strength.</title>
        <authorList>
            <person name="Kono N."/>
            <person name="Nakamura H."/>
            <person name="Ohtoshi R."/>
            <person name="Tomita M."/>
            <person name="Numata K."/>
            <person name="Arakawa K."/>
        </authorList>
    </citation>
    <scope>NUCLEOTIDE SEQUENCE [LARGE SCALE GENOMIC DNA]</scope>
</reference>
<feature type="compositionally biased region" description="Basic and acidic residues" evidence="1">
    <location>
        <begin position="34"/>
        <end position="44"/>
    </location>
</feature>
<evidence type="ECO:0000313" key="2">
    <source>
        <dbReference type="EMBL" id="GBP62899.1"/>
    </source>
</evidence>
<feature type="compositionally biased region" description="Polar residues" evidence="1">
    <location>
        <begin position="1"/>
        <end position="10"/>
    </location>
</feature>
<feature type="region of interest" description="Disordered" evidence="1">
    <location>
        <begin position="1"/>
        <end position="44"/>
    </location>
</feature>
<protein>
    <submittedName>
        <fullName evidence="2">Uncharacterized protein</fullName>
    </submittedName>
</protein>
<gene>
    <name evidence="2" type="ORF">EVAR_25005_1</name>
</gene>
<accession>A0A4C1XKT9</accession>
<keyword evidence="3" id="KW-1185">Reference proteome</keyword>